<dbReference type="InterPro" id="IPR010730">
    <property type="entry name" value="HET"/>
</dbReference>
<dbReference type="Proteomes" id="UP000256328">
    <property type="component" value="Unassembled WGS sequence"/>
</dbReference>
<dbReference type="Pfam" id="PF06985">
    <property type="entry name" value="HET"/>
    <property type="match status" value="1"/>
</dbReference>
<keyword evidence="3" id="KW-1185">Reference proteome</keyword>
<evidence type="ECO:0000259" key="1">
    <source>
        <dbReference type="Pfam" id="PF06985"/>
    </source>
</evidence>
<evidence type="ECO:0000313" key="2">
    <source>
        <dbReference type="EMBL" id="RDW68597.1"/>
    </source>
</evidence>
<dbReference type="OrthoDB" id="8300194at2759"/>
<dbReference type="EMBL" id="PDLN01000013">
    <property type="protein sequence ID" value="RDW68597.1"/>
    <property type="molecule type" value="Genomic_DNA"/>
</dbReference>
<dbReference type="AlphaFoldDB" id="A0A3D8R3J7"/>
<gene>
    <name evidence="2" type="ORF">BP5796_09254</name>
</gene>
<organism evidence="2 3">
    <name type="scientific">Coleophoma crateriformis</name>
    <dbReference type="NCBI Taxonomy" id="565419"/>
    <lineage>
        <taxon>Eukaryota</taxon>
        <taxon>Fungi</taxon>
        <taxon>Dikarya</taxon>
        <taxon>Ascomycota</taxon>
        <taxon>Pezizomycotina</taxon>
        <taxon>Leotiomycetes</taxon>
        <taxon>Helotiales</taxon>
        <taxon>Dermateaceae</taxon>
        <taxon>Coleophoma</taxon>
    </lineage>
</organism>
<comment type="caution">
    <text evidence="2">The sequence shown here is derived from an EMBL/GenBank/DDBJ whole genome shotgun (WGS) entry which is preliminary data.</text>
</comment>
<accession>A0A3D8R3J7</accession>
<feature type="domain" description="Heterokaryon incompatibility" evidence="1">
    <location>
        <begin position="197"/>
        <end position="361"/>
    </location>
</feature>
<dbReference type="PANTHER" id="PTHR33112">
    <property type="entry name" value="DOMAIN PROTEIN, PUTATIVE-RELATED"/>
    <property type="match status" value="1"/>
</dbReference>
<evidence type="ECO:0000313" key="3">
    <source>
        <dbReference type="Proteomes" id="UP000256328"/>
    </source>
</evidence>
<reference evidence="2 3" key="1">
    <citation type="journal article" date="2018" name="IMA Fungus">
        <title>IMA Genome-F 9: Draft genome sequence of Annulohypoxylon stygium, Aspergillus mulundensis, Berkeleyomyces basicola (syn. Thielaviopsis basicola), Ceratocystis smalleyi, two Cercospora beticola strains, Coleophoma cylindrospora, Fusarium fracticaudum, Phialophora cf. hyalina, and Morchella septimelata.</title>
        <authorList>
            <person name="Wingfield B.D."/>
            <person name="Bills G.F."/>
            <person name="Dong Y."/>
            <person name="Huang W."/>
            <person name="Nel W.J."/>
            <person name="Swalarsk-Parry B.S."/>
            <person name="Vaghefi N."/>
            <person name="Wilken P.M."/>
            <person name="An Z."/>
            <person name="de Beer Z.W."/>
            <person name="De Vos L."/>
            <person name="Chen L."/>
            <person name="Duong T.A."/>
            <person name="Gao Y."/>
            <person name="Hammerbacher A."/>
            <person name="Kikkert J.R."/>
            <person name="Li Y."/>
            <person name="Li H."/>
            <person name="Li K."/>
            <person name="Li Q."/>
            <person name="Liu X."/>
            <person name="Ma X."/>
            <person name="Naidoo K."/>
            <person name="Pethybridge S.J."/>
            <person name="Sun J."/>
            <person name="Steenkamp E.T."/>
            <person name="van der Nest M.A."/>
            <person name="van Wyk S."/>
            <person name="Wingfield M.J."/>
            <person name="Xiong C."/>
            <person name="Yue Q."/>
            <person name="Zhang X."/>
        </authorList>
    </citation>
    <scope>NUCLEOTIDE SEQUENCE [LARGE SCALE GENOMIC DNA]</scope>
    <source>
        <strain evidence="2 3">BP5796</strain>
    </source>
</reference>
<protein>
    <recommendedName>
        <fullName evidence="1">Heterokaryon incompatibility domain-containing protein</fullName>
    </recommendedName>
</protein>
<proteinExistence type="predicted"/>
<name>A0A3D8R3J7_9HELO</name>
<dbReference type="PANTHER" id="PTHR33112:SF10">
    <property type="entry name" value="TOL"/>
    <property type="match status" value="1"/>
</dbReference>
<sequence>MALCEVCLDFQLDHVSRLERRHWRIRVKDDLTLEYCLDFASPDLRRSSENGCMTCQIVKGGLSLFSDNLHFFDDKRPYQGHFVLQDNCPLEVEILTVKSDRKLTIRLQYYSLDEGCEIPRCFGVAREVPSEISVEGRTRIIKAWLDECCSSHDACVHGKRDETSFPTRLLDLRSQPEHGWSILLVDSISLNGQTSRYATLSHCWGTAEVIQTTKSTLARRQFCIQWSELPRTFQEVITIVRALGVRYLWIDSLCIIQDDKLDWKRESARMASIYSNSFINIAATGASDSSSGCFWPRSIKHVSQSFYTTSFAISTGCGPTVYVRPSFDSIHYRYSAQSTNGAKLFDTETVPLLSRAWVFQERQLAPRTLHFHPSEMIMECRSKYFCECTGLDTVVSRSSRARKGSLDLKSLDYSGVLDHWLNVVEQFSKLRLTFESDRLLALLGVATVFQQRLSCGYVAGLWDVDITRGLLWNATRPRATQPPENTRWEHNPYAPTWSWASLILHTEGTAIIFPAFHDDNFKPDDHFSYLGTDMPLIVTESNQKDDFAIRIRSMCMSAILSYPNNIAFPEKKVNEVIFDQDRDGMIWICTVSMHQDVTWSMDKSLPIEEGAMVNCSLLGTTEDKDWSSGETDTYLCTLVSKPSIRIPGGWERVGVLNLQKSLGLFEDALEVTLQLV</sequence>